<accession>A0A1H8GRW4</accession>
<sequence>MGVIRIAIAIFIYECPLILSNGGFGVEFTVYTIPLWIVAVVGTGLAALTGYNHEQKGAYELFAVFIGAVFWAGGYAMEMSSQPGQTAIFWYKIHFIGSAIVPTAILLLAFRFTGRDDLINARNVAALAVIPVVTTVMIVVSHGLWVAGPFLANSESAILPLTYQFGPWFPLYAYYSLGIAVAAIALFGQAVLDRLDEGVINTSTAFLVATILPTVGTGIYVIGGTTIDYGPFGFLVSGVCIMAAMFYL</sequence>
<feature type="domain" description="Histidine kinase N-terminal 7TM region" evidence="2">
    <location>
        <begin position="35"/>
        <end position="247"/>
    </location>
</feature>
<evidence type="ECO:0000313" key="3">
    <source>
        <dbReference type="EMBL" id="SEN46782.1"/>
    </source>
</evidence>
<feature type="transmembrane region" description="Helical" evidence="1">
    <location>
        <begin position="172"/>
        <end position="192"/>
    </location>
</feature>
<keyword evidence="1" id="KW-0472">Membrane</keyword>
<dbReference type="Pfam" id="PF16927">
    <property type="entry name" value="HisKA_7TM"/>
    <property type="match status" value="1"/>
</dbReference>
<protein>
    <submittedName>
        <fullName evidence="3">N-terminal 7TM region of histidine kinase</fullName>
    </submittedName>
</protein>
<feature type="transmembrane region" description="Helical" evidence="1">
    <location>
        <begin position="28"/>
        <end position="51"/>
    </location>
</feature>
<keyword evidence="1" id="KW-1133">Transmembrane helix</keyword>
<dbReference type="AlphaFoldDB" id="A0A1H8GRW4"/>
<evidence type="ECO:0000256" key="1">
    <source>
        <dbReference type="SAM" id="Phobius"/>
    </source>
</evidence>
<dbReference type="InterPro" id="IPR031621">
    <property type="entry name" value="HisKA_7TM"/>
</dbReference>
<feature type="transmembrane region" description="Helical" evidence="1">
    <location>
        <begin position="229"/>
        <end position="247"/>
    </location>
</feature>
<dbReference type="GO" id="GO:0016301">
    <property type="term" value="F:kinase activity"/>
    <property type="evidence" value="ECO:0007669"/>
    <property type="project" value="UniProtKB-KW"/>
</dbReference>
<proteinExistence type="predicted"/>
<keyword evidence="1" id="KW-0812">Transmembrane</keyword>
<gene>
    <name evidence="3" type="ORF">SAMN05216388_1003186</name>
</gene>
<name>A0A1H8GRW4_9EURY</name>
<feature type="transmembrane region" description="Helical" evidence="1">
    <location>
        <begin position="204"/>
        <end position="223"/>
    </location>
</feature>
<feature type="transmembrane region" description="Helical" evidence="1">
    <location>
        <begin position="89"/>
        <end position="112"/>
    </location>
</feature>
<keyword evidence="3" id="KW-0418">Kinase</keyword>
<keyword evidence="4" id="KW-1185">Reference proteome</keyword>
<feature type="transmembrane region" description="Helical" evidence="1">
    <location>
        <begin position="58"/>
        <end position="77"/>
    </location>
</feature>
<keyword evidence="3" id="KW-0808">Transferase</keyword>
<evidence type="ECO:0000313" key="4">
    <source>
        <dbReference type="Proteomes" id="UP000198775"/>
    </source>
</evidence>
<evidence type="ECO:0000259" key="2">
    <source>
        <dbReference type="Pfam" id="PF16927"/>
    </source>
</evidence>
<organism evidence="3 4">
    <name type="scientific">Halorientalis persicus</name>
    <dbReference type="NCBI Taxonomy" id="1367881"/>
    <lineage>
        <taxon>Archaea</taxon>
        <taxon>Methanobacteriati</taxon>
        <taxon>Methanobacteriota</taxon>
        <taxon>Stenosarchaea group</taxon>
        <taxon>Halobacteria</taxon>
        <taxon>Halobacteriales</taxon>
        <taxon>Haloarculaceae</taxon>
        <taxon>Halorientalis</taxon>
    </lineage>
</organism>
<dbReference type="Proteomes" id="UP000198775">
    <property type="component" value="Unassembled WGS sequence"/>
</dbReference>
<reference evidence="4" key="1">
    <citation type="submission" date="2016-10" db="EMBL/GenBank/DDBJ databases">
        <authorList>
            <person name="Varghese N."/>
            <person name="Submissions S."/>
        </authorList>
    </citation>
    <scope>NUCLEOTIDE SEQUENCE [LARGE SCALE GENOMIC DNA]</scope>
    <source>
        <strain evidence="4">IBRC-M 10043</strain>
    </source>
</reference>
<feature type="transmembrane region" description="Helical" evidence="1">
    <location>
        <begin position="124"/>
        <end position="152"/>
    </location>
</feature>
<dbReference type="EMBL" id="FOCX01000003">
    <property type="protein sequence ID" value="SEN46782.1"/>
    <property type="molecule type" value="Genomic_DNA"/>
</dbReference>